<sequence length="523" mass="54915">MLARVESIDSRYSLMLTSICDSCSTIDWEYICCQLASSRSMASMSSWMKSISFPSGLTERVSFCIESRSDSICFADDCRWPAVHSCHFPVGAGVRGKLLLRLEDLLHQVALLILRPAVDDTVPITTPPYTSTVAVGSSITIRFSPSSSNSSLLNTSILTLMSPSFCVSLGCRITSTFFSLRRGAPGRADGGRTLGGRRLVLGRITVSITTDGCRFMGGFPITFGSAAAVTVIDAVGPACSCRSLPSCPTGSPTVVAPLSCLLGPGDRSSPLNWFISDRALFSLAVRLFCFFSDERRLLLLLPGCDLPRFSCSSSPASSSVFPSCPSTTNDRGGLSPTLSFSESLRLRTSLDLPPFVTSDPFTSAPGPLSSTACCSSGMDEIRFSGFSFSFPLPPGAAAFSLFFLLSVVEATGTAFAPFGLPFAAFSGTFGPPFFSPSRSFAFAARSRFRSAPGPAVSFSLAFSLDFSLRPCGGAASTVGAACPLVTVGTGAAGGAPFGSGAFPLVVSKYRRTASALLSFCSRA</sequence>
<accession>A0A182IW46</accession>
<reference evidence="1" key="1">
    <citation type="submission" date="2022-08" db="UniProtKB">
        <authorList>
            <consortium name="EnsemblMetazoa"/>
        </authorList>
    </citation>
    <scope>IDENTIFICATION</scope>
    <source>
        <strain evidence="1">EBRO</strain>
    </source>
</reference>
<dbReference type="VEuPathDB" id="VectorBase:AATE006611"/>
<dbReference type="AlphaFoldDB" id="A0A182IW46"/>
<organism evidence="1">
    <name type="scientific">Anopheles atroparvus</name>
    <name type="common">European mosquito</name>
    <dbReference type="NCBI Taxonomy" id="41427"/>
    <lineage>
        <taxon>Eukaryota</taxon>
        <taxon>Metazoa</taxon>
        <taxon>Ecdysozoa</taxon>
        <taxon>Arthropoda</taxon>
        <taxon>Hexapoda</taxon>
        <taxon>Insecta</taxon>
        <taxon>Pterygota</taxon>
        <taxon>Neoptera</taxon>
        <taxon>Endopterygota</taxon>
        <taxon>Diptera</taxon>
        <taxon>Nematocera</taxon>
        <taxon>Culicoidea</taxon>
        <taxon>Culicidae</taxon>
        <taxon>Anophelinae</taxon>
        <taxon>Anopheles</taxon>
    </lineage>
</organism>
<dbReference type="EnsemblMetazoa" id="AATE006611-RA">
    <property type="protein sequence ID" value="AATE006611-PA.1"/>
    <property type="gene ID" value="AATE006611"/>
</dbReference>
<name>A0A182IW46_ANOAO</name>
<evidence type="ECO:0000313" key="1">
    <source>
        <dbReference type="EnsemblMetazoa" id="AATE006611-PA.1"/>
    </source>
</evidence>
<proteinExistence type="predicted"/>
<protein>
    <submittedName>
        <fullName evidence="1">Uncharacterized protein</fullName>
    </submittedName>
</protein>